<name>A0A9P6A8N8_PLEER</name>
<feature type="compositionally biased region" description="Acidic residues" evidence="2">
    <location>
        <begin position="1233"/>
        <end position="1254"/>
    </location>
</feature>
<feature type="region of interest" description="Disordered" evidence="2">
    <location>
        <begin position="1227"/>
        <end position="1295"/>
    </location>
</feature>
<evidence type="ECO:0000313" key="4">
    <source>
        <dbReference type="EMBL" id="KAF9501634.1"/>
    </source>
</evidence>
<organism evidence="4 5">
    <name type="scientific">Pleurotus eryngii</name>
    <name type="common">Boletus of the steppes</name>
    <dbReference type="NCBI Taxonomy" id="5323"/>
    <lineage>
        <taxon>Eukaryota</taxon>
        <taxon>Fungi</taxon>
        <taxon>Dikarya</taxon>
        <taxon>Basidiomycota</taxon>
        <taxon>Agaricomycotina</taxon>
        <taxon>Agaricomycetes</taxon>
        <taxon>Agaricomycetidae</taxon>
        <taxon>Agaricales</taxon>
        <taxon>Pleurotineae</taxon>
        <taxon>Pleurotaceae</taxon>
        <taxon>Pleurotus</taxon>
    </lineage>
</organism>
<dbReference type="EMBL" id="MU154522">
    <property type="protein sequence ID" value="KAF9501634.1"/>
    <property type="molecule type" value="Genomic_DNA"/>
</dbReference>
<evidence type="ECO:0000256" key="1">
    <source>
        <dbReference type="PROSITE-ProRule" id="PRU00042"/>
    </source>
</evidence>
<dbReference type="OrthoDB" id="3208495at2759"/>
<dbReference type="InterPro" id="IPR013087">
    <property type="entry name" value="Znf_C2H2_type"/>
</dbReference>
<feature type="region of interest" description="Disordered" evidence="2">
    <location>
        <begin position="221"/>
        <end position="254"/>
    </location>
</feature>
<feature type="domain" description="C2H2-type" evidence="3">
    <location>
        <begin position="3"/>
        <end position="34"/>
    </location>
</feature>
<gene>
    <name evidence="4" type="ORF">BDN71DRAFT_1584712</name>
</gene>
<accession>A0A9P6A8N8</accession>
<sequence length="1295" mass="147035">MPQKCVASCGRSFTSTSGLANHRKKCNKYTQEATLQKETHNRVTSFRKAAAEDRQLARQKAVAMEENRPHNGTLRQLAHPRLPDRNEPPVLPNEPILSPDRRPELPGDYDVPQHNLFPSLVTVDAPVTPPGPTGYPFHGVRIPRPFRNSLPHAPPQREPSGEQDTGTQPQPAQGPRQVILIVRDHLATTMNIFHVWRQYLHRPSFDPDTAVPLGELANKNRRYAQNDNEGNDVEEDISPDLAPSNNSVEVEPPPPWPFRNMTVWRLMQWANTGSTRKSMQEVNRLVNEVVSAKGFKPEDLQGFDANKENRSLDMAADNINNPALEGLKETSVDIDVPSGQKNIPSASFSVSGLFYRDILSVIKEAFTGPLASKFHLSPFQLRHAPEGSDTHQRVYGELYTADSFIREHDHIQRLPLPPDEPECQQERVVAALMWWSDSTHLANFGTASLWPIYLLFGNLSKYIRAQPTSGACYHVAYIPKLPDSFKDWVQSFHRKWRTQKRDILTHCRRELIHAIWRLLLNDEFVHAYKYGIIIMCHDGVERRVFPRIFTYGANYPEKVLLATICDQGLCPCPCCLVPKTLFYRMGLVADIKLRLSKARQFMVCLVLSAREFIYSLAKPIGGVAVNKLLKSILAVPTMNAFVERLGAYFNPSDMLVVDLMHEFELGVWKNLFTHLICVLYAAPNGSDLVDELDRRFREIPTFGKTTIRRFATNASEMKKLAARDFEDLLQLLFRTAEWHAYAKLRLHTDATPTRLEELTKEFGRIMRDFEKSTCSEFNTLELPQEVNARARQKAKTCVDQNTASAPSPSRLVKKLNLNIYKFHAMGDYVQTIQEFGTTDSYSTQLGELAHREVKSGYTTTSKRKAAGQIARRHRREKILGRHRIVHSRMHKHDPHGPVPWSHYVGFAASESLEPMQPLVHYHISNSRKSPTKLAAFVRKKADAPLDPAKKNFWPKLQDHLYGRLHNRAFDADMHQADPSPSLSARNTIQLVNRAFFTVNTLCINYTTYNVWRDYDVINPNTEHRDVMVYAPDADDDLYWYARVLGVYHAEVAKLDSQNGTSEVQQVNFLWVRWFGSIPRYRPGMAAAKLPKIGFVTEGDDPNGESYTFGFLDPNLVIRACHLVPDFHEGRTDLFLPTNGPTAARKASDGDDDWWYYFVNIFADRDMLMRYSGGGIGHTDVSVHRQPNDNTEVINPEEAVDVDEHHHLDLRSIDEALEIEDRLAQDDSLAEANNDSEDEAEASQDSDEAESIQDSDETHPSEGSDLDNSDAEDLDEEGLGIDYDEDANSDTGYGSM</sequence>
<evidence type="ECO:0000259" key="3">
    <source>
        <dbReference type="PROSITE" id="PS50157"/>
    </source>
</evidence>
<keyword evidence="1" id="KW-0862">Zinc</keyword>
<dbReference type="GO" id="GO:0008270">
    <property type="term" value="F:zinc ion binding"/>
    <property type="evidence" value="ECO:0007669"/>
    <property type="project" value="UniProtKB-KW"/>
</dbReference>
<protein>
    <recommendedName>
        <fullName evidence="3">C2H2-type domain-containing protein</fullName>
    </recommendedName>
</protein>
<dbReference type="PROSITE" id="PS50157">
    <property type="entry name" value="ZINC_FINGER_C2H2_2"/>
    <property type="match status" value="1"/>
</dbReference>
<dbReference type="Proteomes" id="UP000807025">
    <property type="component" value="Unassembled WGS sequence"/>
</dbReference>
<evidence type="ECO:0000313" key="5">
    <source>
        <dbReference type="Proteomes" id="UP000807025"/>
    </source>
</evidence>
<feature type="compositionally biased region" description="Acidic residues" evidence="2">
    <location>
        <begin position="229"/>
        <end position="238"/>
    </location>
</feature>
<dbReference type="InterPro" id="IPR041078">
    <property type="entry name" value="Plavaka"/>
</dbReference>
<feature type="compositionally biased region" description="Acidic residues" evidence="2">
    <location>
        <begin position="1263"/>
        <end position="1287"/>
    </location>
</feature>
<feature type="region of interest" description="Disordered" evidence="2">
    <location>
        <begin position="63"/>
        <end position="104"/>
    </location>
</feature>
<feature type="region of interest" description="Disordered" evidence="2">
    <location>
        <begin position="139"/>
        <end position="176"/>
    </location>
</feature>
<dbReference type="Pfam" id="PF18759">
    <property type="entry name" value="Plavaka"/>
    <property type="match status" value="1"/>
</dbReference>
<evidence type="ECO:0000256" key="2">
    <source>
        <dbReference type="SAM" id="MobiDB-lite"/>
    </source>
</evidence>
<keyword evidence="1" id="KW-0863">Zinc-finger</keyword>
<comment type="caution">
    <text evidence="4">The sequence shown here is derived from an EMBL/GenBank/DDBJ whole genome shotgun (WGS) entry which is preliminary data.</text>
</comment>
<reference evidence="4" key="1">
    <citation type="submission" date="2020-11" db="EMBL/GenBank/DDBJ databases">
        <authorList>
            <consortium name="DOE Joint Genome Institute"/>
            <person name="Ahrendt S."/>
            <person name="Riley R."/>
            <person name="Andreopoulos W."/>
            <person name="Labutti K."/>
            <person name="Pangilinan J."/>
            <person name="Ruiz-Duenas F.J."/>
            <person name="Barrasa J.M."/>
            <person name="Sanchez-Garcia M."/>
            <person name="Camarero S."/>
            <person name="Miyauchi S."/>
            <person name="Serrano A."/>
            <person name="Linde D."/>
            <person name="Babiker R."/>
            <person name="Drula E."/>
            <person name="Ayuso-Fernandez I."/>
            <person name="Pacheco R."/>
            <person name="Padilla G."/>
            <person name="Ferreira P."/>
            <person name="Barriuso J."/>
            <person name="Kellner H."/>
            <person name="Castanera R."/>
            <person name="Alfaro M."/>
            <person name="Ramirez L."/>
            <person name="Pisabarro A.G."/>
            <person name="Kuo A."/>
            <person name="Tritt A."/>
            <person name="Lipzen A."/>
            <person name="He G."/>
            <person name="Yan M."/>
            <person name="Ng V."/>
            <person name="Cullen D."/>
            <person name="Martin F."/>
            <person name="Rosso M.-N."/>
            <person name="Henrissat B."/>
            <person name="Hibbett D."/>
            <person name="Martinez A.T."/>
            <person name="Grigoriev I.V."/>
        </authorList>
    </citation>
    <scope>NUCLEOTIDE SEQUENCE</scope>
    <source>
        <strain evidence="4">ATCC 90797</strain>
    </source>
</reference>
<keyword evidence="1" id="KW-0479">Metal-binding</keyword>
<feature type="compositionally biased region" description="Polar residues" evidence="2">
    <location>
        <begin position="162"/>
        <end position="171"/>
    </location>
</feature>
<proteinExistence type="predicted"/>
<keyword evidence="5" id="KW-1185">Reference proteome</keyword>